<keyword evidence="4" id="KW-0275">Fatty acid biosynthesis</keyword>
<proteinExistence type="inferred from homology"/>
<dbReference type="InterPro" id="IPR020841">
    <property type="entry name" value="PKS_Beta-ketoAc_synthase_dom"/>
</dbReference>
<dbReference type="FunFam" id="3.40.47.10:FF:000018">
    <property type="entry name" value="3-oxoacyl-[acyl-carrier-protein] synthase 2"/>
    <property type="match status" value="1"/>
</dbReference>
<reference evidence="7 8" key="1">
    <citation type="submission" date="2020-04" db="EMBL/GenBank/DDBJ databases">
        <title>Gordonia sp. nov. TBRC 11910.</title>
        <authorList>
            <person name="Suriyachadkun C."/>
        </authorList>
    </citation>
    <scope>NUCLEOTIDE SEQUENCE [LARGE SCALE GENOMIC DNA]</scope>
    <source>
        <strain evidence="7 8">TBRC 11910</strain>
    </source>
</reference>
<dbReference type="PANTHER" id="PTHR11712">
    <property type="entry name" value="POLYKETIDE SYNTHASE-RELATED"/>
    <property type="match status" value="1"/>
</dbReference>
<evidence type="ECO:0000259" key="6">
    <source>
        <dbReference type="PROSITE" id="PS52004"/>
    </source>
</evidence>
<dbReference type="EC" id="2.3.1.179" evidence="7"/>
<sequence length="427" mass="44113">MNEASDSETRRASITATALTTSLGDGLDDVWGQLLAGRSGISRLTSSFVDEYDLPVRIGGVLAGHPSDHLTRVETRRMSYVEQQALVLARRLWTTAGDPIVDSDRLAVCIGTGLGGAEALVDAVDTMRARGYRKISPFAVPMIMPNGPAATVAVEFGARAGVFAPVSACASGAEAIARGWQLIADGDADVVIAGGVEGTINAVPIASFAMMRAMSTRNDDPPAASRPFDRDRDGFVFGEAGALVLLESAAHARRRGARSIADVVGAGVTSDGHHIVAPVPDGNGIARAMRKAIAAADIAADRVTHVNAHATSTSVGDAAEARAISDVVPQASVYAPKGALGHSIGAVGALETALTAKTLASATIPPTLNFIDGDPGVELDVVHSRPRETDARYALTNSVGFGGHNVSLLLETTRLSRSAPSRMSPLD</sequence>
<dbReference type="NCBIfam" id="NF005589">
    <property type="entry name" value="PRK07314.1"/>
    <property type="match status" value="1"/>
</dbReference>
<evidence type="ECO:0000256" key="4">
    <source>
        <dbReference type="ARBA" id="ARBA00023160"/>
    </source>
</evidence>
<dbReference type="AlphaFoldDB" id="A0A848KM91"/>
<dbReference type="EMBL" id="JABBNB010000001">
    <property type="protein sequence ID" value="NMN99785.1"/>
    <property type="molecule type" value="Genomic_DNA"/>
</dbReference>
<name>A0A848KM91_9ACTN</name>
<evidence type="ECO:0000313" key="7">
    <source>
        <dbReference type="EMBL" id="NMN99785.1"/>
    </source>
</evidence>
<protein>
    <submittedName>
        <fullName evidence="7">Beta-ketoacyl-ACP synthase II</fullName>
        <ecNumber evidence="7">2.3.1.179</ecNumber>
    </submittedName>
</protein>
<dbReference type="InterPro" id="IPR014030">
    <property type="entry name" value="Ketoacyl_synth_N"/>
</dbReference>
<dbReference type="GO" id="GO:0004315">
    <property type="term" value="F:3-oxoacyl-[acyl-carrier-protein] synthase activity"/>
    <property type="evidence" value="ECO:0007669"/>
    <property type="project" value="UniProtKB-EC"/>
</dbReference>
<evidence type="ECO:0000256" key="5">
    <source>
        <dbReference type="RuleBase" id="RU003694"/>
    </source>
</evidence>
<keyword evidence="8" id="KW-1185">Reference proteome</keyword>
<dbReference type="SMART" id="SM00825">
    <property type="entry name" value="PKS_KS"/>
    <property type="match status" value="1"/>
</dbReference>
<dbReference type="RefSeq" id="WP_170192283.1">
    <property type="nucleotide sequence ID" value="NZ_JABBNB010000001.1"/>
</dbReference>
<evidence type="ECO:0000256" key="3">
    <source>
        <dbReference type="ARBA" id="ARBA00022679"/>
    </source>
</evidence>
<comment type="caution">
    <text evidence="7">The sequence shown here is derived from an EMBL/GenBank/DDBJ whole genome shotgun (WGS) entry which is preliminary data.</text>
</comment>
<accession>A0A848KM91</accession>
<dbReference type="Pfam" id="PF00109">
    <property type="entry name" value="ketoacyl-synt"/>
    <property type="match status" value="1"/>
</dbReference>
<feature type="domain" description="Ketosynthase family 3 (KS3)" evidence="6">
    <location>
        <begin position="9"/>
        <end position="412"/>
    </location>
</feature>
<dbReference type="PANTHER" id="PTHR11712:SF336">
    <property type="entry name" value="3-OXOACYL-[ACYL-CARRIER-PROTEIN] SYNTHASE, MITOCHONDRIAL"/>
    <property type="match status" value="1"/>
</dbReference>
<dbReference type="InterPro" id="IPR000794">
    <property type="entry name" value="Beta-ketoacyl_synthase"/>
</dbReference>
<evidence type="ECO:0000313" key="8">
    <source>
        <dbReference type="Proteomes" id="UP000550729"/>
    </source>
</evidence>
<dbReference type="CDD" id="cd00834">
    <property type="entry name" value="KAS_I_II"/>
    <property type="match status" value="1"/>
</dbReference>
<gene>
    <name evidence="7" type="ORF">HH308_00970</name>
</gene>
<dbReference type="Pfam" id="PF02801">
    <property type="entry name" value="Ketoacyl-synt_C"/>
    <property type="match status" value="1"/>
</dbReference>
<dbReference type="UniPathway" id="UPA00915"/>
<keyword evidence="4" id="KW-0276">Fatty acid metabolism</keyword>
<dbReference type="GO" id="GO:0005829">
    <property type="term" value="C:cytosol"/>
    <property type="evidence" value="ECO:0007669"/>
    <property type="project" value="TreeGrafter"/>
</dbReference>
<dbReference type="GO" id="GO:0006633">
    <property type="term" value="P:fatty acid biosynthetic process"/>
    <property type="evidence" value="ECO:0007669"/>
    <property type="project" value="UniProtKB-KW"/>
</dbReference>
<keyword evidence="7" id="KW-0012">Acyltransferase</keyword>
<dbReference type="Proteomes" id="UP000550729">
    <property type="component" value="Unassembled WGS sequence"/>
</dbReference>
<dbReference type="InterPro" id="IPR014031">
    <property type="entry name" value="Ketoacyl_synth_C"/>
</dbReference>
<keyword evidence="3 5" id="KW-0808">Transferase</keyword>
<organism evidence="7 8">
    <name type="scientific">Gordonia asplenii</name>
    <dbReference type="NCBI Taxonomy" id="2725283"/>
    <lineage>
        <taxon>Bacteria</taxon>
        <taxon>Bacillati</taxon>
        <taxon>Actinomycetota</taxon>
        <taxon>Actinomycetes</taxon>
        <taxon>Mycobacteriales</taxon>
        <taxon>Gordoniaceae</taxon>
        <taxon>Gordonia</taxon>
    </lineage>
</organism>
<dbReference type="InterPro" id="IPR016039">
    <property type="entry name" value="Thiolase-like"/>
</dbReference>
<comment type="pathway">
    <text evidence="1">Lipid metabolism; mycolic acid biosynthesis.</text>
</comment>
<keyword evidence="4" id="KW-0443">Lipid metabolism</keyword>
<evidence type="ECO:0000256" key="1">
    <source>
        <dbReference type="ARBA" id="ARBA00004796"/>
    </source>
</evidence>
<evidence type="ECO:0000256" key="2">
    <source>
        <dbReference type="ARBA" id="ARBA00008467"/>
    </source>
</evidence>
<dbReference type="SUPFAM" id="SSF53901">
    <property type="entry name" value="Thiolase-like"/>
    <property type="match status" value="2"/>
</dbReference>
<comment type="similarity">
    <text evidence="2 5">Belongs to the thiolase-like superfamily. Beta-ketoacyl-ACP synthases family.</text>
</comment>
<dbReference type="PROSITE" id="PS52004">
    <property type="entry name" value="KS3_2"/>
    <property type="match status" value="1"/>
</dbReference>
<keyword evidence="4" id="KW-0444">Lipid biosynthesis</keyword>
<dbReference type="Gene3D" id="3.40.47.10">
    <property type="match status" value="2"/>
</dbReference>